<evidence type="ECO:0000313" key="1">
    <source>
        <dbReference type="EMBL" id="MFB9095844.1"/>
    </source>
</evidence>
<comment type="caution">
    <text evidence="1">The sequence shown here is derived from an EMBL/GenBank/DDBJ whole genome shotgun (WGS) entry which is preliminary data.</text>
</comment>
<reference evidence="1 2" key="1">
    <citation type="submission" date="2024-09" db="EMBL/GenBank/DDBJ databases">
        <authorList>
            <person name="Sun Q."/>
            <person name="Mori K."/>
        </authorList>
    </citation>
    <scope>NUCLEOTIDE SEQUENCE [LARGE SCALE GENOMIC DNA]</scope>
    <source>
        <strain evidence="1 2">CECT 7955</strain>
    </source>
</reference>
<dbReference type="RefSeq" id="WP_236456561.1">
    <property type="nucleotide sequence ID" value="NZ_CBCSGE010000011.1"/>
</dbReference>
<sequence>MLFNTTYIDNEITRKIDSILGKPYSFLKSIQLNGTGSHRMMITEVCEPFKNLLNTIDINYCSVELRPKGILFHINKGLQNFSWAIPYYQLAIFKSDTLSFHSNGNFIKVNNKHLAKKNIKFITKIIEHKNKFLTHYDET</sequence>
<dbReference type="Proteomes" id="UP001589607">
    <property type="component" value="Unassembled WGS sequence"/>
</dbReference>
<evidence type="ECO:0008006" key="3">
    <source>
        <dbReference type="Google" id="ProtNLM"/>
    </source>
</evidence>
<evidence type="ECO:0000313" key="2">
    <source>
        <dbReference type="Proteomes" id="UP001589607"/>
    </source>
</evidence>
<protein>
    <recommendedName>
        <fullName evidence="3">DUF302 domain-containing protein</fullName>
    </recommendedName>
</protein>
<organism evidence="1 2">
    <name type="scientific">Flavobacterium jumunjinense</name>
    <dbReference type="NCBI Taxonomy" id="998845"/>
    <lineage>
        <taxon>Bacteria</taxon>
        <taxon>Pseudomonadati</taxon>
        <taxon>Bacteroidota</taxon>
        <taxon>Flavobacteriia</taxon>
        <taxon>Flavobacteriales</taxon>
        <taxon>Flavobacteriaceae</taxon>
        <taxon>Flavobacterium</taxon>
    </lineage>
</organism>
<gene>
    <name evidence="1" type="ORF">ACFFVF_04905</name>
</gene>
<accession>A0ABV5GKC4</accession>
<keyword evidence="2" id="KW-1185">Reference proteome</keyword>
<name>A0ABV5GKC4_9FLAO</name>
<proteinExistence type="predicted"/>
<dbReference type="EMBL" id="JBHMEY010000010">
    <property type="protein sequence ID" value="MFB9095844.1"/>
    <property type="molecule type" value="Genomic_DNA"/>
</dbReference>